<dbReference type="HOGENOM" id="CLU_1225203_0_0_1"/>
<feature type="region of interest" description="Disordered" evidence="1">
    <location>
        <begin position="28"/>
        <end position="47"/>
    </location>
</feature>
<gene>
    <name evidence="2" type="ORF">M404DRAFT_25819</name>
</gene>
<dbReference type="Proteomes" id="UP000054217">
    <property type="component" value="Unassembled WGS sequence"/>
</dbReference>
<evidence type="ECO:0000256" key="1">
    <source>
        <dbReference type="SAM" id="MobiDB-lite"/>
    </source>
</evidence>
<feature type="region of interest" description="Disordered" evidence="1">
    <location>
        <begin position="65"/>
        <end position="94"/>
    </location>
</feature>
<dbReference type="InParanoid" id="A0A0C3J838"/>
<dbReference type="AlphaFoldDB" id="A0A0C3J838"/>
<sequence>MLRTSNPSNREYQWVIAYTAFVASQPSSTSRRNRSIAKREPGEGRAGNVVRAFREPSRVPEVDFEAGSGVADRGLPSSALSPEKSDSCGRHFFASSDPAGTPTISLNTPLLSLDAEWLSSPTSTRPFAMASACEGWRRRDRLRDQRSRECGGGKSETGVGTSRGPRKKYFPPQDVAREHRIHIILARRGVRSVLVYHLDPVAFVNVFCSSSHCTLVVRIVPGVFRP</sequence>
<accession>A0A0C3J838</accession>
<evidence type="ECO:0000313" key="3">
    <source>
        <dbReference type="Proteomes" id="UP000054217"/>
    </source>
</evidence>
<keyword evidence="3" id="KW-1185">Reference proteome</keyword>
<protein>
    <submittedName>
        <fullName evidence="2">Uncharacterized protein</fullName>
    </submittedName>
</protein>
<proteinExistence type="predicted"/>
<name>A0A0C3J838_PISTI</name>
<organism evidence="2 3">
    <name type="scientific">Pisolithus tinctorius Marx 270</name>
    <dbReference type="NCBI Taxonomy" id="870435"/>
    <lineage>
        <taxon>Eukaryota</taxon>
        <taxon>Fungi</taxon>
        <taxon>Dikarya</taxon>
        <taxon>Basidiomycota</taxon>
        <taxon>Agaricomycotina</taxon>
        <taxon>Agaricomycetes</taxon>
        <taxon>Agaricomycetidae</taxon>
        <taxon>Boletales</taxon>
        <taxon>Sclerodermatineae</taxon>
        <taxon>Pisolithaceae</taxon>
        <taxon>Pisolithus</taxon>
    </lineage>
</organism>
<reference evidence="2 3" key="1">
    <citation type="submission" date="2014-04" db="EMBL/GenBank/DDBJ databases">
        <authorList>
            <consortium name="DOE Joint Genome Institute"/>
            <person name="Kuo A."/>
            <person name="Kohler A."/>
            <person name="Costa M.D."/>
            <person name="Nagy L.G."/>
            <person name="Floudas D."/>
            <person name="Copeland A."/>
            <person name="Barry K.W."/>
            <person name="Cichocki N."/>
            <person name="Veneault-Fourrey C."/>
            <person name="LaButti K."/>
            <person name="Lindquist E.A."/>
            <person name="Lipzen A."/>
            <person name="Lundell T."/>
            <person name="Morin E."/>
            <person name="Murat C."/>
            <person name="Sun H."/>
            <person name="Tunlid A."/>
            <person name="Henrissat B."/>
            <person name="Grigoriev I.V."/>
            <person name="Hibbett D.S."/>
            <person name="Martin F."/>
            <person name="Nordberg H.P."/>
            <person name="Cantor M.N."/>
            <person name="Hua S.X."/>
        </authorList>
    </citation>
    <scope>NUCLEOTIDE SEQUENCE [LARGE SCALE GENOMIC DNA]</scope>
    <source>
        <strain evidence="2 3">Marx 270</strain>
    </source>
</reference>
<evidence type="ECO:0000313" key="2">
    <source>
        <dbReference type="EMBL" id="KIO05213.1"/>
    </source>
</evidence>
<dbReference type="EMBL" id="KN831968">
    <property type="protein sequence ID" value="KIO05213.1"/>
    <property type="molecule type" value="Genomic_DNA"/>
</dbReference>
<reference evidence="3" key="2">
    <citation type="submission" date="2015-01" db="EMBL/GenBank/DDBJ databases">
        <title>Evolutionary Origins and Diversification of the Mycorrhizal Mutualists.</title>
        <authorList>
            <consortium name="DOE Joint Genome Institute"/>
            <consortium name="Mycorrhizal Genomics Consortium"/>
            <person name="Kohler A."/>
            <person name="Kuo A."/>
            <person name="Nagy L.G."/>
            <person name="Floudas D."/>
            <person name="Copeland A."/>
            <person name="Barry K.W."/>
            <person name="Cichocki N."/>
            <person name="Veneault-Fourrey C."/>
            <person name="LaButti K."/>
            <person name="Lindquist E.A."/>
            <person name="Lipzen A."/>
            <person name="Lundell T."/>
            <person name="Morin E."/>
            <person name="Murat C."/>
            <person name="Riley R."/>
            <person name="Ohm R."/>
            <person name="Sun H."/>
            <person name="Tunlid A."/>
            <person name="Henrissat B."/>
            <person name="Grigoriev I.V."/>
            <person name="Hibbett D.S."/>
            <person name="Martin F."/>
        </authorList>
    </citation>
    <scope>NUCLEOTIDE SEQUENCE [LARGE SCALE GENOMIC DNA]</scope>
    <source>
        <strain evidence="3">Marx 270</strain>
    </source>
</reference>
<feature type="region of interest" description="Disordered" evidence="1">
    <location>
        <begin position="143"/>
        <end position="170"/>
    </location>
</feature>